<dbReference type="AlphaFoldDB" id="A0A1R3H9W3"/>
<feature type="region of interest" description="Disordered" evidence="1">
    <location>
        <begin position="1"/>
        <end position="20"/>
    </location>
</feature>
<dbReference type="Gramene" id="OMO67111">
    <property type="protein sequence ID" value="OMO67111"/>
    <property type="gene ID" value="CCACVL1_20785"/>
</dbReference>
<evidence type="ECO:0000313" key="3">
    <source>
        <dbReference type="Proteomes" id="UP000188268"/>
    </source>
</evidence>
<evidence type="ECO:0000313" key="2">
    <source>
        <dbReference type="EMBL" id="OMO67111.1"/>
    </source>
</evidence>
<evidence type="ECO:0000256" key="1">
    <source>
        <dbReference type="SAM" id="MobiDB-lite"/>
    </source>
</evidence>
<reference evidence="2 3" key="1">
    <citation type="submission" date="2013-09" db="EMBL/GenBank/DDBJ databases">
        <title>Corchorus capsularis genome sequencing.</title>
        <authorList>
            <person name="Alam M."/>
            <person name="Haque M.S."/>
            <person name="Islam M.S."/>
            <person name="Emdad E.M."/>
            <person name="Islam M.M."/>
            <person name="Ahmed B."/>
            <person name="Halim A."/>
            <person name="Hossen Q.M.M."/>
            <person name="Hossain M.Z."/>
            <person name="Ahmed R."/>
            <person name="Khan M.M."/>
            <person name="Islam R."/>
            <person name="Rashid M.M."/>
            <person name="Khan S.A."/>
            <person name="Rahman M.S."/>
            <person name="Alam M."/>
        </authorList>
    </citation>
    <scope>NUCLEOTIDE SEQUENCE [LARGE SCALE GENOMIC DNA]</scope>
    <source>
        <strain evidence="3">cv. CVL-1</strain>
        <tissue evidence="2">Whole seedling</tissue>
    </source>
</reference>
<dbReference type="Proteomes" id="UP000188268">
    <property type="component" value="Unassembled WGS sequence"/>
</dbReference>
<comment type="caution">
    <text evidence="2">The sequence shown here is derived from an EMBL/GenBank/DDBJ whole genome shotgun (WGS) entry which is preliminary data.</text>
</comment>
<keyword evidence="3" id="KW-1185">Reference proteome</keyword>
<dbReference type="EMBL" id="AWWV01012451">
    <property type="protein sequence ID" value="OMO67111.1"/>
    <property type="molecule type" value="Genomic_DNA"/>
</dbReference>
<proteinExistence type="predicted"/>
<protein>
    <submittedName>
        <fullName evidence="2">Uncharacterized protein</fullName>
    </submittedName>
</protein>
<name>A0A1R3H9W3_COCAP</name>
<gene>
    <name evidence="2" type="ORF">CCACVL1_20785</name>
</gene>
<accession>A0A1R3H9W3</accession>
<organism evidence="2 3">
    <name type="scientific">Corchorus capsularis</name>
    <name type="common">Jute</name>
    <dbReference type="NCBI Taxonomy" id="210143"/>
    <lineage>
        <taxon>Eukaryota</taxon>
        <taxon>Viridiplantae</taxon>
        <taxon>Streptophyta</taxon>
        <taxon>Embryophyta</taxon>
        <taxon>Tracheophyta</taxon>
        <taxon>Spermatophyta</taxon>
        <taxon>Magnoliopsida</taxon>
        <taxon>eudicotyledons</taxon>
        <taxon>Gunneridae</taxon>
        <taxon>Pentapetalae</taxon>
        <taxon>rosids</taxon>
        <taxon>malvids</taxon>
        <taxon>Malvales</taxon>
        <taxon>Malvaceae</taxon>
        <taxon>Grewioideae</taxon>
        <taxon>Apeibeae</taxon>
        <taxon>Corchorus</taxon>
    </lineage>
</organism>
<sequence>MEKLTIADIVDSPQDFPKAN</sequence>